<dbReference type="EMBL" id="MU004194">
    <property type="protein sequence ID" value="KAF2491910.1"/>
    <property type="molecule type" value="Genomic_DNA"/>
</dbReference>
<feature type="compositionally biased region" description="Basic and acidic residues" evidence="1">
    <location>
        <begin position="141"/>
        <end position="165"/>
    </location>
</feature>
<sequence length="253" mass="29163">MPSHFPDSLRGHLDRKQRRTRIRHPAPVYSTTDTHDLLCGHRITSDDSECRQNCLHPTERQKQRPPFYCLSCIEDIIRSHLKDVVEKFKIQQAQIGKDISKLSPGFVDMLIDTEVKHASSYMLKHTDMEVCEVVEKCGRGCQGSREERGRSTDRRTGSRLMRDRSLSPIVESESEESEEEEVETQEPRRYRRDRSPHRQNRVYCAPAVQNSRKVEADIDDLADHFGDSLGFRESALIDALVGLLEVVNMEDAE</sequence>
<evidence type="ECO:0000313" key="2">
    <source>
        <dbReference type="EMBL" id="KAF2491910.1"/>
    </source>
</evidence>
<feature type="region of interest" description="Disordered" evidence="1">
    <location>
        <begin position="1"/>
        <end position="23"/>
    </location>
</feature>
<keyword evidence="3" id="KW-1185">Reference proteome</keyword>
<feature type="region of interest" description="Disordered" evidence="1">
    <location>
        <begin position="141"/>
        <end position="197"/>
    </location>
</feature>
<reference evidence="2" key="1">
    <citation type="journal article" date="2020" name="Stud. Mycol.">
        <title>101 Dothideomycetes genomes: a test case for predicting lifestyles and emergence of pathogens.</title>
        <authorList>
            <person name="Haridas S."/>
            <person name="Albert R."/>
            <person name="Binder M."/>
            <person name="Bloem J."/>
            <person name="Labutti K."/>
            <person name="Salamov A."/>
            <person name="Andreopoulos B."/>
            <person name="Baker S."/>
            <person name="Barry K."/>
            <person name="Bills G."/>
            <person name="Bluhm B."/>
            <person name="Cannon C."/>
            <person name="Castanera R."/>
            <person name="Culley D."/>
            <person name="Daum C."/>
            <person name="Ezra D."/>
            <person name="Gonzalez J."/>
            <person name="Henrissat B."/>
            <person name="Kuo A."/>
            <person name="Liang C."/>
            <person name="Lipzen A."/>
            <person name="Lutzoni F."/>
            <person name="Magnuson J."/>
            <person name="Mondo S."/>
            <person name="Nolan M."/>
            <person name="Ohm R."/>
            <person name="Pangilinan J."/>
            <person name="Park H.-J."/>
            <person name="Ramirez L."/>
            <person name="Alfaro M."/>
            <person name="Sun H."/>
            <person name="Tritt A."/>
            <person name="Yoshinaga Y."/>
            <person name="Zwiers L.-H."/>
            <person name="Turgeon B."/>
            <person name="Goodwin S."/>
            <person name="Spatafora J."/>
            <person name="Crous P."/>
            <person name="Grigoriev I."/>
        </authorList>
    </citation>
    <scope>NUCLEOTIDE SEQUENCE</scope>
    <source>
        <strain evidence="2">CBS 269.34</strain>
    </source>
</reference>
<protein>
    <submittedName>
        <fullName evidence="2">Uncharacterized protein</fullName>
    </submittedName>
</protein>
<gene>
    <name evidence="2" type="ORF">BU16DRAFT_564391</name>
</gene>
<evidence type="ECO:0000256" key="1">
    <source>
        <dbReference type="SAM" id="MobiDB-lite"/>
    </source>
</evidence>
<name>A0A6A6QIV7_9PEZI</name>
<dbReference type="AlphaFoldDB" id="A0A6A6QIV7"/>
<dbReference type="Proteomes" id="UP000799750">
    <property type="component" value="Unassembled WGS sequence"/>
</dbReference>
<proteinExistence type="predicted"/>
<accession>A0A6A6QIV7</accession>
<organism evidence="2 3">
    <name type="scientific">Lophium mytilinum</name>
    <dbReference type="NCBI Taxonomy" id="390894"/>
    <lineage>
        <taxon>Eukaryota</taxon>
        <taxon>Fungi</taxon>
        <taxon>Dikarya</taxon>
        <taxon>Ascomycota</taxon>
        <taxon>Pezizomycotina</taxon>
        <taxon>Dothideomycetes</taxon>
        <taxon>Pleosporomycetidae</taxon>
        <taxon>Mytilinidiales</taxon>
        <taxon>Mytilinidiaceae</taxon>
        <taxon>Lophium</taxon>
    </lineage>
</organism>
<feature type="compositionally biased region" description="Acidic residues" evidence="1">
    <location>
        <begin position="172"/>
        <end position="184"/>
    </location>
</feature>
<evidence type="ECO:0000313" key="3">
    <source>
        <dbReference type="Proteomes" id="UP000799750"/>
    </source>
</evidence>
<dbReference type="OrthoDB" id="10438955at2759"/>